<keyword evidence="7 13" id="KW-0812">Transmembrane</keyword>
<dbReference type="InterPro" id="IPR003445">
    <property type="entry name" value="Cat_transpt"/>
</dbReference>
<keyword evidence="3" id="KW-0813">Transport</keyword>
<keyword evidence="12" id="KW-0479">Metal-binding</keyword>
<comment type="caution">
    <text evidence="14">The sequence shown here is derived from an EMBL/GenBank/DDBJ whole genome shotgun (WGS) entry which is preliminary data.</text>
</comment>
<evidence type="ECO:0000313" key="14">
    <source>
        <dbReference type="EMBL" id="KXB67284.1"/>
    </source>
</evidence>
<feature type="binding site" evidence="12">
    <location>
        <position position="109"/>
    </location>
    <ligand>
        <name>K(+)</name>
        <dbReference type="ChEBI" id="CHEBI:29103"/>
    </ligand>
</feature>
<feature type="binding site" evidence="12">
    <location>
        <position position="431"/>
    </location>
    <ligand>
        <name>K(+)</name>
        <dbReference type="ChEBI" id="CHEBI:29103"/>
    </ligand>
</feature>
<feature type="transmembrane region" description="Helical" evidence="13">
    <location>
        <begin position="38"/>
        <end position="56"/>
    </location>
</feature>
<dbReference type="PANTHER" id="PTHR32024:SF2">
    <property type="entry name" value="TRK SYSTEM POTASSIUM UPTAKE PROTEIN TRKG-RELATED"/>
    <property type="match status" value="1"/>
</dbReference>
<evidence type="ECO:0000256" key="7">
    <source>
        <dbReference type="ARBA" id="ARBA00022692"/>
    </source>
</evidence>
<keyword evidence="11 13" id="KW-0472">Membrane</keyword>
<dbReference type="EMBL" id="LSDG01000019">
    <property type="protein sequence ID" value="KXB67284.1"/>
    <property type="molecule type" value="Genomic_DNA"/>
</dbReference>
<keyword evidence="10" id="KW-0406">Ion transport</keyword>
<dbReference type="InterPro" id="IPR004772">
    <property type="entry name" value="TrkH"/>
</dbReference>
<feature type="transmembrane region" description="Helical" evidence="13">
    <location>
        <begin position="273"/>
        <end position="292"/>
    </location>
</feature>
<feature type="binding site" evidence="12">
    <location>
        <position position="110"/>
    </location>
    <ligand>
        <name>K(+)</name>
        <dbReference type="ChEBI" id="CHEBI:29103"/>
    </ligand>
</feature>
<evidence type="ECO:0000256" key="9">
    <source>
        <dbReference type="ARBA" id="ARBA00022989"/>
    </source>
</evidence>
<reference evidence="15" key="1">
    <citation type="submission" date="2016-01" db="EMBL/GenBank/DDBJ databases">
        <authorList>
            <person name="Mitreva M."/>
            <person name="Pepin K.H."/>
            <person name="Mihindukulasuriya K.A."/>
            <person name="Fulton R."/>
            <person name="Fronick C."/>
            <person name="O'Laughlin M."/>
            <person name="Miner T."/>
            <person name="Herter B."/>
            <person name="Rosa B.A."/>
            <person name="Cordes M."/>
            <person name="Tomlinson C."/>
            <person name="Wollam A."/>
            <person name="Palsikar V.B."/>
            <person name="Mardis E.R."/>
            <person name="Wilson R.K."/>
        </authorList>
    </citation>
    <scope>NUCLEOTIDE SEQUENCE [LARGE SCALE GENOMIC DNA]</scope>
    <source>
        <strain evidence="15">DNF00729</strain>
    </source>
</reference>
<dbReference type="AlphaFoldDB" id="A0A134AHZ3"/>
<evidence type="ECO:0000256" key="5">
    <source>
        <dbReference type="ARBA" id="ARBA00022519"/>
    </source>
</evidence>
<feature type="transmembrane region" description="Helical" evidence="13">
    <location>
        <begin position="236"/>
        <end position="253"/>
    </location>
</feature>
<evidence type="ECO:0000256" key="4">
    <source>
        <dbReference type="ARBA" id="ARBA00022475"/>
    </source>
</evidence>
<protein>
    <submittedName>
        <fullName evidence="14">Cation transport protein</fullName>
    </submittedName>
</protein>
<keyword evidence="4" id="KW-1003">Cell membrane</keyword>
<sequence length="484" mass="52037">MNFGAAFDVLGLLLAVEGAFMLPPLIYAKVNGEGSVMAFLIAIGLCALAGVALFLVPKKDEHLRGRDGLFIVAAGWFIASIFGAVPLYLGGATPTYIDAIFEIVSGFTTTGASVIDNIEIVDKSLVLWRSMTHWIGGMGILVFTLALLPRAGTNGFRIFKAETPGPVAGKVEPRMKNTAVTLYKIYLLITVVLFVLLKLFGMTAFDSVIHTLGVVGTGGFSSHVASAGQYTNNTPVLVTMSIFMVMCGTNFSLYSRLATGHWRDMFLDEEYRLYLRIVISAIVLIAVDLIFGTGMKIGLGFREAAFQVTSIISTSGFASMDYDFWPGFSKCILLGLYFFGSCAGSTAGGMKIIRILVLWKIVKREIFKSIHPNAVIPIRVNGKIVEDRVILGIVAFSVVYFMILAVATVIVSLSGVDFLTAFSGSLTCLSNVGPGFAGVGPTNTFSSFGAGYKLIFSALMLLGRLEFFTVLGLFTMGHGNQLMD</sequence>
<organism evidence="14 15">
    <name type="scientific">Aedoeadaptatus coxii</name>
    <dbReference type="NCBI Taxonomy" id="755172"/>
    <lineage>
        <taxon>Bacteria</taxon>
        <taxon>Bacillati</taxon>
        <taxon>Bacillota</taxon>
        <taxon>Tissierellia</taxon>
        <taxon>Tissierellales</taxon>
        <taxon>Peptoniphilaceae</taxon>
        <taxon>Aedoeadaptatus</taxon>
    </lineage>
</organism>
<evidence type="ECO:0000256" key="6">
    <source>
        <dbReference type="ARBA" id="ARBA00022538"/>
    </source>
</evidence>
<evidence type="ECO:0000313" key="15">
    <source>
        <dbReference type="Proteomes" id="UP000070442"/>
    </source>
</evidence>
<dbReference type="PATRIC" id="fig|755172.3.peg.449"/>
<feature type="binding site" evidence="12">
    <location>
        <position position="218"/>
    </location>
    <ligand>
        <name>K(+)</name>
        <dbReference type="ChEBI" id="CHEBI:29103"/>
    </ligand>
</feature>
<dbReference type="PIRSF" id="PIRSF006247">
    <property type="entry name" value="TrkH"/>
    <property type="match status" value="1"/>
</dbReference>
<comment type="similarity">
    <text evidence="2">Belongs to the TrkH potassium transport family.</text>
</comment>
<evidence type="ECO:0000256" key="12">
    <source>
        <dbReference type="PIRSR" id="PIRSR006247-1"/>
    </source>
</evidence>
<feature type="transmembrane region" description="Helical" evidence="13">
    <location>
        <begin position="389"/>
        <end position="413"/>
    </location>
</feature>
<keyword evidence="9 13" id="KW-1133">Transmembrane helix</keyword>
<evidence type="ECO:0000256" key="2">
    <source>
        <dbReference type="ARBA" id="ARBA00009137"/>
    </source>
</evidence>
<comment type="subcellular location">
    <subcellularLocation>
        <location evidence="1">Cell inner membrane</location>
        <topology evidence="1">Multi-pass membrane protein</topology>
    </subcellularLocation>
</comment>
<evidence type="ECO:0000256" key="11">
    <source>
        <dbReference type="ARBA" id="ARBA00023136"/>
    </source>
</evidence>
<feature type="binding site" evidence="12">
    <location>
        <position position="314"/>
    </location>
    <ligand>
        <name>K(+)</name>
        <dbReference type="ChEBI" id="CHEBI:29103"/>
    </ligand>
</feature>
<evidence type="ECO:0000256" key="10">
    <source>
        <dbReference type="ARBA" id="ARBA00023065"/>
    </source>
</evidence>
<proteinExistence type="inferred from homology"/>
<feature type="transmembrane region" description="Helical" evidence="13">
    <location>
        <begin position="68"/>
        <end position="89"/>
    </location>
</feature>
<keyword evidence="6" id="KW-0633">Potassium transport</keyword>
<feature type="transmembrane region" description="Helical" evidence="13">
    <location>
        <begin position="454"/>
        <end position="474"/>
    </location>
</feature>
<evidence type="ECO:0000256" key="13">
    <source>
        <dbReference type="SAM" id="Phobius"/>
    </source>
</evidence>
<dbReference type="RefSeq" id="WP_068366982.1">
    <property type="nucleotide sequence ID" value="NZ_CAIJCT010000016.1"/>
</dbReference>
<dbReference type="GO" id="GO:0046872">
    <property type="term" value="F:metal ion binding"/>
    <property type="evidence" value="ECO:0007669"/>
    <property type="project" value="UniProtKB-KW"/>
</dbReference>
<feature type="binding site" evidence="12">
    <location>
        <position position="432"/>
    </location>
    <ligand>
        <name>K(+)</name>
        <dbReference type="ChEBI" id="CHEBI:29103"/>
    </ligand>
</feature>
<feature type="transmembrane region" description="Helical" evidence="13">
    <location>
        <begin position="131"/>
        <end position="148"/>
    </location>
</feature>
<dbReference type="STRING" id="755172.HMPREF1863_00468"/>
<gene>
    <name evidence="14" type="ORF">HMPREF1863_00468</name>
</gene>
<dbReference type="Proteomes" id="UP000070442">
    <property type="component" value="Unassembled WGS sequence"/>
</dbReference>
<keyword evidence="15" id="KW-1185">Reference proteome</keyword>
<name>A0A134AHZ3_9FIRM</name>
<dbReference type="GO" id="GO:0015379">
    <property type="term" value="F:potassium:chloride symporter activity"/>
    <property type="evidence" value="ECO:0007669"/>
    <property type="project" value="InterPro"/>
</dbReference>
<feature type="transmembrane region" description="Helical" evidence="13">
    <location>
        <begin position="332"/>
        <end position="359"/>
    </location>
</feature>
<dbReference type="PANTHER" id="PTHR32024">
    <property type="entry name" value="TRK SYSTEM POTASSIUM UPTAKE PROTEIN TRKG-RELATED"/>
    <property type="match status" value="1"/>
</dbReference>
<evidence type="ECO:0000256" key="8">
    <source>
        <dbReference type="ARBA" id="ARBA00022958"/>
    </source>
</evidence>
<accession>A0A134AHZ3</accession>
<dbReference type="Pfam" id="PF02386">
    <property type="entry name" value="TrkH"/>
    <property type="match status" value="1"/>
</dbReference>
<evidence type="ECO:0000256" key="1">
    <source>
        <dbReference type="ARBA" id="ARBA00004429"/>
    </source>
</evidence>
<feature type="transmembrane region" description="Helical" evidence="13">
    <location>
        <begin position="182"/>
        <end position="201"/>
    </location>
</feature>
<keyword evidence="8 12" id="KW-0630">Potassium</keyword>
<evidence type="ECO:0000256" key="3">
    <source>
        <dbReference type="ARBA" id="ARBA00022448"/>
    </source>
</evidence>
<dbReference type="OrthoDB" id="9810952at2"/>
<dbReference type="GO" id="GO:0005886">
    <property type="term" value="C:plasma membrane"/>
    <property type="evidence" value="ECO:0007669"/>
    <property type="project" value="UniProtKB-SubCell"/>
</dbReference>
<keyword evidence="5" id="KW-0997">Cell inner membrane</keyword>